<feature type="transmembrane region" description="Helical" evidence="7">
    <location>
        <begin position="304"/>
        <end position="324"/>
    </location>
</feature>
<name>A0A9R1S6H7_TRITD</name>
<dbReference type="GO" id="GO:0016020">
    <property type="term" value="C:membrane"/>
    <property type="evidence" value="ECO:0007669"/>
    <property type="project" value="UniProtKB-SubCell"/>
</dbReference>
<evidence type="ECO:0000256" key="7">
    <source>
        <dbReference type="SAM" id="Phobius"/>
    </source>
</evidence>
<feature type="transmembrane region" description="Helical" evidence="7">
    <location>
        <begin position="60"/>
        <end position="85"/>
    </location>
</feature>
<evidence type="ECO:0000256" key="6">
    <source>
        <dbReference type="ARBA" id="ARBA00023136"/>
    </source>
</evidence>
<keyword evidence="5 7" id="KW-1133">Transmembrane helix</keyword>
<dbReference type="Gramene" id="TRITD3Bv1G208650.1">
    <property type="protein sequence ID" value="TRITD3Bv1G208650.1"/>
    <property type="gene ID" value="TRITD3Bv1G208650"/>
</dbReference>
<keyword evidence="10" id="KW-1185">Reference proteome</keyword>
<evidence type="ECO:0000259" key="8">
    <source>
        <dbReference type="Pfam" id="PF01490"/>
    </source>
</evidence>
<feature type="transmembrane region" description="Helical" evidence="7">
    <location>
        <begin position="153"/>
        <end position="175"/>
    </location>
</feature>
<keyword evidence="4" id="KW-0029">Amino-acid transport</keyword>
<gene>
    <name evidence="9" type="ORF">TRITD_3Bv1G208650</name>
</gene>
<dbReference type="AlphaFoldDB" id="A0A9R1S6H7"/>
<dbReference type="EMBL" id="LT934116">
    <property type="protein sequence ID" value="VAH81968.1"/>
    <property type="molecule type" value="Genomic_DNA"/>
</dbReference>
<dbReference type="Pfam" id="PF01490">
    <property type="entry name" value="Aa_trans"/>
    <property type="match status" value="1"/>
</dbReference>
<reference evidence="9 10" key="1">
    <citation type="submission" date="2017-09" db="EMBL/GenBank/DDBJ databases">
        <authorList>
            <consortium name="International Durum Wheat Genome Sequencing Consortium (IDWGSC)"/>
            <person name="Milanesi L."/>
        </authorList>
    </citation>
    <scope>NUCLEOTIDE SEQUENCE [LARGE SCALE GENOMIC DNA]</scope>
    <source>
        <strain evidence="10">cv. Svevo</strain>
    </source>
</reference>
<feature type="transmembrane region" description="Helical" evidence="7">
    <location>
        <begin position="195"/>
        <end position="212"/>
    </location>
</feature>
<protein>
    <recommendedName>
        <fullName evidence="8">Amino acid transporter transmembrane domain-containing protein</fullName>
    </recommendedName>
</protein>
<feature type="transmembrane region" description="Helical" evidence="7">
    <location>
        <begin position="396"/>
        <end position="416"/>
    </location>
</feature>
<feature type="transmembrane region" description="Helical" evidence="7">
    <location>
        <begin position="224"/>
        <end position="244"/>
    </location>
</feature>
<evidence type="ECO:0000256" key="1">
    <source>
        <dbReference type="ARBA" id="ARBA00004370"/>
    </source>
</evidence>
<dbReference type="PANTHER" id="PTHR48017">
    <property type="entry name" value="OS05G0424000 PROTEIN-RELATED"/>
    <property type="match status" value="1"/>
</dbReference>
<evidence type="ECO:0000256" key="2">
    <source>
        <dbReference type="ARBA" id="ARBA00022448"/>
    </source>
</evidence>
<feature type="domain" description="Amino acid transporter transmembrane" evidence="8">
    <location>
        <begin position="36"/>
        <end position="475"/>
    </location>
</feature>
<organism evidence="9 10">
    <name type="scientific">Triticum turgidum subsp. durum</name>
    <name type="common">Durum wheat</name>
    <name type="synonym">Triticum durum</name>
    <dbReference type="NCBI Taxonomy" id="4567"/>
    <lineage>
        <taxon>Eukaryota</taxon>
        <taxon>Viridiplantae</taxon>
        <taxon>Streptophyta</taxon>
        <taxon>Embryophyta</taxon>
        <taxon>Tracheophyta</taxon>
        <taxon>Spermatophyta</taxon>
        <taxon>Magnoliopsida</taxon>
        <taxon>Liliopsida</taxon>
        <taxon>Poales</taxon>
        <taxon>Poaceae</taxon>
        <taxon>BOP clade</taxon>
        <taxon>Pooideae</taxon>
        <taxon>Triticodae</taxon>
        <taxon>Triticeae</taxon>
        <taxon>Triticinae</taxon>
        <taxon>Triticum</taxon>
    </lineage>
</organism>
<evidence type="ECO:0000313" key="9">
    <source>
        <dbReference type="EMBL" id="VAH81968.1"/>
    </source>
</evidence>
<dbReference type="OMA" id="SIVGETH"/>
<evidence type="ECO:0000256" key="4">
    <source>
        <dbReference type="ARBA" id="ARBA00022970"/>
    </source>
</evidence>
<sequence>MGAPSREEEEAKKMEAGGDTVGQKLDAGALFVLQSKGSWLHCGYHLTTSIVAPPLLSLPFAFAALGWSAGMVCLVVGAAVTFYSYNLLSRVLEHHAQQGRRQLRFRDMAADILGDRSGLDGVGGGTYALPWARRRHGMVGQGRRAISEGPGWARYYIGPIQFMVCFGAVVASTLLAGQSMKAIYLIANPGGAIKLYVFVAIFGVFLVILAQLPSFHSLRHVNLVSLLLCLSYSLCAVAGCVYLGTSDRAPPKDYSIVGETHTRVYGVFNALAVIATTYGNGIIPEIQATVAAPVTGKMFKGLCLCYAVVVTTFFSVATAGYWAFGNAAQGLLLNNFMVDGKPVIPVWLLLMAELFTLVQLSATATVYLQPTNEVLEGLLSDPKAGQYAARNVVPRLVSRTLAVAFGTTIAAMIPFFGDMNALIGAFGFMPLDFAVPALFYNLTFKPSKKGFVFWLNTAIAVVFSAVAVVASVAAVRQIVLDAGTYKLFANV</sequence>
<dbReference type="InterPro" id="IPR013057">
    <property type="entry name" value="AA_transpt_TM"/>
</dbReference>
<feature type="transmembrane region" description="Helical" evidence="7">
    <location>
        <begin position="452"/>
        <end position="475"/>
    </location>
</feature>
<comment type="subcellular location">
    <subcellularLocation>
        <location evidence="1">Membrane</location>
    </subcellularLocation>
</comment>
<evidence type="ECO:0000313" key="10">
    <source>
        <dbReference type="Proteomes" id="UP000324705"/>
    </source>
</evidence>
<keyword evidence="2" id="KW-0813">Transport</keyword>
<evidence type="ECO:0000256" key="5">
    <source>
        <dbReference type="ARBA" id="ARBA00022989"/>
    </source>
</evidence>
<feature type="transmembrane region" description="Helical" evidence="7">
    <location>
        <begin position="422"/>
        <end position="440"/>
    </location>
</feature>
<keyword evidence="6 7" id="KW-0472">Membrane</keyword>
<evidence type="ECO:0000256" key="3">
    <source>
        <dbReference type="ARBA" id="ARBA00022692"/>
    </source>
</evidence>
<feature type="transmembrane region" description="Helical" evidence="7">
    <location>
        <begin position="344"/>
        <end position="368"/>
    </location>
</feature>
<accession>A0A9R1S6H7</accession>
<proteinExistence type="predicted"/>
<dbReference type="Proteomes" id="UP000324705">
    <property type="component" value="Chromosome 3B"/>
</dbReference>
<keyword evidence="3 7" id="KW-0812">Transmembrane</keyword>
<dbReference type="GO" id="GO:0006865">
    <property type="term" value="P:amino acid transport"/>
    <property type="evidence" value="ECO:0007669"/>
    <property type="project" value="UniProtKB-KW"/>
</dbReference>
<feature type="transmembrane region" description="Helical" evidence="7">
    <location>
        <begin position="264"/>
        <end position="283"/>
    </location>
</feature>